<keyword evidence="2" id="KW-1185">Reference proteome</keyword>
<reference evidence="1 2" key="1">
    <citation type="journal article" date="2022" name="bioRxiv">
        <title>The genome of the oomycete Peronosclerospora sorghi, a cosmopolitan pathogen of maize and sorghum, is inflated with dispersed pseudogenes.</title>
        <authorList>
            <person name="Fletcher K."/>
            <person name="Martin F."/>
            <person name="Isakeit T."/>
            <person name="Cavanaugh K."/>
            <person name="Magill C."/>
            <person name="Michelmore R."/>
        </authorList>
    </citation>
    <scope>NUCLEOTIDE SEQUENCE [LARGE SCALE GENOMIC DNA]</scope>
    <source>
        <strain evidence="1">P6</strain>
    </source>
</reference>
<dbReference type="Proteomes" id="UP001163321">
    <property type="component" value="Chromosome 9"/>
</dbReference>
<sequence length="139" mass="14514">MGMPPDQVKLKMSASGLDPNLLDAPNASMHSADVASSAATFNEVMTVEDDPAFKKYFKLLKMGMPAEPVNLKMEATVLNPNILDTPDAPSSNPKATGKNSSGSFLVGLPPPTEAVKVDSLALQAILASKLSKTPSSTTI</sequence>
<name>A0ACC0VHC3_9STRA</name>
<accession>A0ACC0VHC3</accession>
<organism evidence="1 2">
    <name type="scientific">Peronosclerospora sorghi</name>
    <dbReference type="NCBI Taxonomy" id="230839"/>
    <lineage>
        <taxon>Eukaryota</taxon>
        <taxon>Sar</taxon>
        <taxon>Stramenopiles</taxon>
        <taxon>Oomycota</taxon>
        <taxon>Peronosporomycetes</taxon>
        <taxon>Peronosporales</taxon>
        <taxon>Peronosporaceae</taxon>
        <taxon>Peronosclerospora</taxon>
    </lineage>
</organism>
<evidence type="ECO:0000313" key="1">
    <source>
        <dbReference type="EMBL" id="KAI9905790.1"/>
    </source>
</evidence>
<evidence type="ECO:0000313" key="2">
    <source>
        <dbReference type="Proteomes" id="UP001163321"/>
    </source>
</evidence>
<comment type="caution">
    <text evidence="1">The sequence shown here is derived from an EMBL/GenBank/DDBJ whole genome shotgun (WGS) entry which is preliminary data.</text>
</comment>
<gene>
    <name evidence="1" type="ORF">PsorP6_013983</name>
</gene>
<protein>
    <submittedName>
        <fullName evidence="1">Uncharacterized protein</fullName>
    </submittedName>
</protein>
<proteinExistence type="predicted"/>
<dbReference type="EMBL" id="CM047588">
    <property type="protein sequence ID" value="KAI9905790.1"/>
    <property type="molecule type" value="Genomic_DNA"/>
</dbReference>